<feature type="coiled-coil region" evidence="2">
    <location>
        <begin position="151"/>
        <end position="234"/>
    </location>
</feature>
<accession>G9XC79</accession>
<dbReference type="RefSeq" id="WP_009528566.1">
    <property type="nucleotide sequence ID" value="NZ_JH414596.1"/>
</dbReference>
<dbReference type="EMBL" id="AFZG01000019">
    <property type="protein sequence ID" value="EHL19566.1"/>
    <property type="molecule type" value="Genomic_DNA"/>
</dbReference>
<dbReference type="Pfam" id="PF24568">
    <property type="entry name" value="CC_PcsB"/>
    <property type="match status" value="1"/>
</dbReference>
<keyword evidence="2" id="KW-0175">Coiled coil</keyword>
<dbReference type="Gene3D" id="2.70.70.10">
    <property type="entry name" value="Glucose Permease (Domain IIA)"/>
    <property type="match status" value="1"/>
</dbReference>
<dbReference type="Proteomes" id="UP000003379">
    <property type="component" value="Unassembled WGS sequence"/>
</dbReference>
<name>G9XC79_9FIRM</name>
<evidence type="ECO:0000313" key="6">
    <source>
        <dbReference type="Proteomes" id="UP000003379"/>
    </source>
</evidence>
<dbReference type="InterPro" id="IPR011055">
    <property type="entry name" value="Dup_hybrid_motif"/>
</dbReference>
<evidence type="ECO:0000259" key="3">
    <source>
        <dbReference type="Pfam" id="PF01551"/>
    </source>
</evidence>
<keyword evidence="1" id="KW-0732">Signal</keyword>
<organism evidence="5 6">
    <name type="scientific">Peptoanaerobacter stomatis</name>
    <dbReference type="NCBI Taxonomy" id="796937"/>
    <lineage>
        <taxon>Bacteria</taxon>
        <taxon>Bacillati</taxon>
        <taxon>Bacillota</taxon>
        <taxon>Clostridia</taxon>
        <taxon>Peptostreptococcales</taxon>
        <taxon>Filifactoraceae</taxon>
        <taxon>Peptoanaerobacter</taxon>
    </lineage>
</organism>
<dbReference type="STRING" id="796937.HMPREF9630_01346"/>
<dbReference type="FunFam" id="2.70.70.10:FF:000006">
    <property type="entry name" value="M23 family peptidase"/>
    <property type="match status" value="1"/>
</dbReference>
<dbReference type="PANTHER" id="PTHR21666">
    <property type="entry name" value="PEPTIDASE-RELATED"/>
    <property type="match status" value="1"/>
</dbReference>
<evidence type="ECO:0000256" key="1">
    <source>
        <dbReference type="ARBA" id="ARBA00022729"/>
    </source>
</evidence>
<comment type="caution">
    <text evidence="5">The sequence shown here is derived from an EMBL/GenBank/DDBJ whole genome shotgun (WGS) entry which is preliminary data.</text>
</comment>
<dbReference type="InterPro" id="IPR016047">
    <property type="entry name" value="M23ase_b-sheet_dom"/>
</dbReference>
<feature type="domain" description="Peptidoglycan hydrolase PcsB coiled-coil" evidence="4">
    <location>
        <begin position="91"/>
        <end position="162"/>
    </location>
</feature>
<evidence type="ECO:0000259" key="4">
    <source>
        <dbReference type="Pfam" id="PF24568"/>
    </source>
</evidence>
<dbReference type="PANTHER" id="PTHR21666:SF289">
    <property type="entry name" value="L-ALA--D-GLU ENDOPEPTIDASE"/>
    <property type="match status" value="1"/>
</dbReference>
<feature type="domain" description="M23ase beta-sheet core" evidence="3">
    <location>
        <begin position="275"/>
        <end position="368"/>
    </location>
</feature>
<dbReference type="HOGENOM" id="CLU_029425_4_3_9"/>
<sequence>MNKKIIITLLFIFTIFSLVVYADKTQELNNINRQIDDIRVQIGDKKEKLSTLNEEILKIDAQITVMEGKIQNLEKQINEVQSKINVNIEKIAQKEKEIKSLTTALENRIRVMSKINNLDYIQIIFSSKNLGDALSNYTIIKKIIQQDKYNLKKLETAKLELNKINKELANMKLSLTNLQNSYNKENDQLKLAKANQESNMAKLQSDITSLSQIAQLKMQEAQQITQELKQLTASNQNSYKGTYSGGKFAFPVSGGVLTSYFGYRNHPILNRKILHTGIDIGGSMGTPIISADNGKVIYAGPKSTYGNTVMIDHGSGVVTLYAHCSSIDVSVGQNVSKGQVIAKVGTSGRSTGPHLHFEVRINGEFTDPLPYVK</sequence>
<dbReference type="InterPro" id="IPR057309">
    <property type="entry name" value="PcsB_CC"/>
</dbReference>
<dbReference type="SUPFAM" id="SSF51261">
    <property type="entry name" value="Duplicated hybrid motif"/>
    <property type="match status" value="1"/>
</dbReference>
<protein>
    <submittedName>
        <fullName evidence="5">Uncharacterized protein</fullName>
    </submittedName>
</protein>
<evidence type="ECO:0000313" key="5">
    <source>
        <dbReference type="EMBL" id="EHL19566.1"/>
    </source>
</evidence>
<dbReference type="Gene3D" id="6.10.250.3150">
    <property type="match status" value="1"/>
</dbReference>
<proteinExistence type="predicted"/>
<dbReference type="AlphaFoldDB" id="G9XC79"/>
<dbReference type="MEROPS" id="M23.009"/>
<dbReference type="CDD" id="cd12797">
    <property type="entry name" value="M23_peptidase"/>
    <property type="match status" value="1"/>
</dbReference>
<dbReference type="GO" id="GO:0004222">
    <property type="term" value="F:metalloendopeptidase activity"/>
    <property type="evidence" value="ECO:0007669"/>
    <property type="project" value="TreeGrafter"/>
</dbReference>
<feature type="coiled-coil region" evidence="2">
    <location>
        <begin position="21"/>
        <end position="97"/>
    </location>
</feature>
<dbReference type="InterPro" id="IPR050570">
    <property type="entry name" value="Cell_wall_metabolism_enzyme"/>
</dbReference>
<evidence type="ECO:0000256" key="2">
    <source>
        <dbReference type="SAM" id="Coils"/>
    </source>
</evidence>
<reference evidence="5 6" key="1">
    <citation type="submission" date="2011-08" db="EMBL/GenBank/DDBJ databases">
        <title>The Genome Sequence of Eubacteriaceae bacterium CM5.</title>
        <authorList>
            <consortium name="The Broad Institute Genome Sequencing Platform"/>
            <person name="Earl A."/>
            <person name="Ward D."/>
            <person name="Feldgarden M."/>
            <person name="Gevers D."/>
            <person name="Sizova M."/>
            <person name="Hazen A."/>
            <person name="Epstein S."/>
            <person name="Young S.K."/>
            <person name="Zeng Q."/>
            <person name="Gargeya S."/>
            <person name="Fitzgerald M."/>
            <person name="Haas B."/>
            <person name="Abouelleil A."/>
            <person name="Alvarado L."/>
            <person name="Arachchi H.M."/>
            <person name="Berlin A."/>
            <person name="Brown A."/>
            <person name="Chapman S.B."/>
            <person name="Chen Z."/>
            <person name="Dunbar C."/>
            <person name="Freedman E."/>
            <person name="Gearin G."/>
            <person name="Gellesch M."/>
            <person name="Goldberg J."/>
            <person name="Griggs A."/>
            <person name="Gujja S."/>
            <person name="Heiman D."/>
            <person name="Howarth C."/>
            <person name="Larson L."/>
            <person name="Lui A."/>
            <person name="MacDonald P.J.P."/>
            <person name="Montmayeur A."/>
            <person name="Murphy C."/>
            <person name="Neiman D."/>
            <person name="Pearson M."/>
            <person name="Priest M."/>
            <person name="Roberts A."/>
            <person name="Saif S."/>
            <person name="Shea T."/>
            <person name="Shenoy N."/>
            <person name="Sisk P."/>
            <person name="Stolte C."/>
            <person name="Sykes S."/>
            <person name="Wortman J."/>
            <person name="Nusbaum C."/>
            <person name="Birren B."/>
        </authorList>
    </citation>
    <scope>NUCLEOTIDE SEQUENCE [LARGE SCALE GENOMIC DNA]</scope>
    <source>
        <strain evidence="5 6">CM5</strain>
    </source>
</reference>
<dbReference type="Pfam" id="PF01551">
    <property type="entry name" value="Peptidase_M23"/>
    <property type="match status" value="1"/>
</dbReference>
<gene>
    <name evidence="5" type="ORF">HMPREF9628_00287</name>
</gene>